<organism evidence="1 2">
    <name type="scientific">Dreissena polymorpha</name>
    <name type="common">Zebra mussel</name>
    <name type="synonym">Mytilus polymorpha</name>
    <dbReference type="NCBI Taxonomy" id="45954"/>
    <lineage>
        <taxon>Eukaryota</taxon>
        <taxon>Metazoa</taxon>
        <taxon>Spiralia</taxon>
        <taxon>Lophotrochozoa</taxon>
        <taxon>Mollusca</taxon>
        <taxon>Bivalvia</taxon>
        <taxon>Autobranchia</taxon>
        <taxon>Heteroconchia</taxon>
        <taxon>Euheterodonta</taxon>
        <taxon>Imparidentia</taxon>
        <taxon>Neoheterodontei</taxon>
        <taxon>Myida</taxon>
        <taxon>Dreissenoidea</taxon>
        <taxon>Dreissenidae</taxon>
        <taxon>Dreissena</taxon>
    </lineage>
</organism>
<dbReference type="EMBL" id="JAIWYP010000003">
    <property type="protein sequence ID" value="KAH3858888.1"/>
    <property type="molecule type" value="Genomic_DNA"/>
</dbReference>
<reference evidence="1" key="2">
    <citation type="submission" date="2020-11" db="EMBL/GenBank/DDBJ databases">
        <authorList>
            <person name="McCartney M.A."/>
            <person name="Auch B."/>
            <person name="Kono T."/>
            <person name="Mallez S."/>
            <person name="Becker A."/>
            <person name="Gohl D.M."/>
            <person name="Silverstein K.A.T."/>
            <person name="Koren S."/>
            <person name="Bechman K.B."/>
            <person name="Herman A."/>
            <person name="Abrahante J.E."/>
            <person name="Garbe J."/>
        </authorList>
    </citation>
    <scope>NUCLEOTIDE SEQUENCE</scope>
    <source>
        <strain evidence="1">Duluth1</strain>
        <tissue evidence="1">Whole animal</tissue>
    </source>
</reference>
<accession>A0A9D4LJL7</accession>
<comment type="caution">
    <text evidence="1">The sequence shown here is derived from an EMBL/GenBank/DDBJ whole genome shotgun (WGS) entry which is preliminary data.</text>
</comment>
<proteinExistence type="predicted"/>
<keyword evidence="2" id="KW-1185">Reference proteome</keyword>
<dbReference type="AlphaFoldDB" id="A0A9D4LJL7"/>
<name>A0A9D4LJL7_DREPO</name>
<evidence type="ECO:0000313" key="1">
    <source>
        <dbReference type="EMBL" id="KAH3858888.1"/>
    </source>
</evidence>
<protein>
    <submittedName>
        <fullName evidence="1">Uncharacterized protein</fullName>
    </submittedName>
</protein>
<sequence>MCFSTSSSNEDDDIDLEKDECLSSDLDEKAKFEYKKQIRGPILGEALDNMEEKVYTKVEAWLQLQEMIKKNRCVNGTN</sequence>
<evidence type="ECO:0000313" key="2">
    <source>
        <dbReference type="Proteomes" id="UP000828390"/>
    </source>
</evidence>
<gene>
    <name evidence="1" type="ORF">DPMN_101532</name>
</gene>
<dbReference type="Proteomes" id="UP000828390">
    <property type="component" value="Unassembled WGS sequence"/>
</dbReference>
<reference evidence="1" key="1">
    <citation type="journal article" date="2019" name="bioRxiv">
        <title>The Genome of the Zebra Mussel, Dreissena polymorpha: A Resource for Invasive Species Research.</title>
        <authorList>
            <person name="McCartney M.A."/>
            <person name="Auch B."/>
            <person name="Kono T."/>
            <person name="Mallez S."/>
            <person name="Zhang Y."/>
            <person name="Obille A."/>
            <person name="Becker A."/>
            <person name="Abrahante J.E."/>
            <person name="Garbe J."/>
            <person name="Badalamenti J.P."/>
            <person name="Herman A."/>
            <person name="Mangelson H."/>
            <person name="Liachko I."/>
            <person name="Sullivan S."/>
            <person name="Sone E.D."/>
            <person name="Koren S."/>
            <person name="Silverstein K.A.T."/>
            <person name="Beckman K.B."/>
            <person name="Gohl D.M."/>
        </authorList>
    </citation>
    <scope>NUCLEOTIDE SEQUENCE</scope>
    <source>
        <strain evidence="1">Duluth1</strain>
        <tissue evidence="1">Whole animal</tissue>
    </source>
</reference>